<dbReference type="Proteomes" id="UP001447188">
    <property type="component" value="Unassembled WGS sequence"/>
</dbReference>
<dbReference type="InterPro" id="IPR036259">
    <property type="entry name" value="MFS_trans_sf"/>
</dbReference>
<keyword evidence="2 5" id="KW-0812">Transmembrane</keyword>
<feature type="transmembrane region" description="Helical" evidence="5">
    <location>
        <begin position="573"/>
        <end position="593"/>
    </location>
</feature>
<dbReference type="Gene3D" id="1.20.1250.20">
    <property type="entry name" value="MFS general substrate transporter like domains"/>
    <property type="match status" value="1"/>
</dbReference>
<evidence type="ECO:0000256" key="3">
    <source>
        <dbReference type="ARBA" id="ARBA00022989"/>
    </source>
</evidence>
<evidence type="ECO:0000256" key="5">
    <source>
        <dbReference type="SAM" id="Phobius"/>
    </source>
</evidence>
<dbReference type="SUPFAM" id="SSF103473">
    <property type="entry name" value="MFS general substrate transporter"/>
    <property type="match status" value="1"/>
</dbReference>
<feature type="transmembrane region" description="Helical" evidence="5">
    <location>
        <begin position="422"/>
        <end position="448"/>
    </location>
</feature>
<keyword evidence="4 5" id="KW-0472">Membrane</keyword>
<comment type="caution">
    <text evidence="7">The sequence shown here is derived from an EMBL/GenBank/DDBJ whole genome shotgun (WGS) entry which is preliminary data.</text>
</comment>
<feature type="transmembrane region" description="Helical" evidence="5">
    <location>
        <begin position="164"/>
        <end position="191"/>
    </location>
</feature>
<organism evidence="7 8">
    <name type="scientific">Discina gigas</name>
    <dbReference type="NCBI Taxonomy" id="1032678"/>
    <lineage>
        <taxon>Eukaryota</taxon>
        <taxon>Fungi</taxon>
        <taxon>Dikarya</taxon>
        <taxon>Ascomycota</taxon>
        <taxon>Pezizomycotina</taxon>
        <taxon>Pezizomycetes</taxon>
        <taxon>Pezizales</taxon>
        <taxon>Discinaceae</taxon>
        <taxon>Discina</taxon>
    </lineage>
</organism>
<dbReference type="PANTHER" id="PTHR23502:SF4">
    <property type="entry name" value="MAJOR FACILITATOR SUPERFAMILY (MFS) PROFILE DOMAIN-CONTAINING PROTEIN-RELATED"/>
    <property type="match status" value="1"/>
</dbReference>
<dbReference type="PANTHER" id="PTHR23502">
    <property type="entry name" value="MAJOR FACILITATOR SUPERFAMILY"/>
    <property type="match status" value="1"/>
</dbReference>
<dbReference type="EMBL" id="JBBBZM010000003">
    <property type="protein sequence ID" value="KAL0640430.1"/>
    <property type="molecule type" value="Genomic_DNA"/>
</dbReference>
<evidence type="ECO:0000313" key="8">
    <source>
        <dbReference type="Proteomes" id="UP001447188"/>
    </source>
</evidence>
<evidence type="ECO:0000259" key="6">
    <source>
        <dbReference type="PROSITE" id="PS50850"/>
    </source>
</evidence>
<feature type="transmembrane region" description="Helical" evidence="5">
    <location>
        <begin position="139"/>
        <end position="158"/>
    </location>
</feature>
<keyword evidence="3 5" id="KW-1133">Transmembrane helix</keyword>
<gene>
    <name evidence="7" type="ORF">Q9L58_000399</name>
</gene>
<feature type="transmembrane region" description="Helical" evidence="5">
    <location>
        <begin position="72"/>
        <end position="95"/>
    </location>
</feature>
<sequence length="644" mass="70511">MGKRWSLGVLEDAETTEVPGTVLLLSSTTQEPLGLDELPDIKRTPNGAIILSPQPDDNPDDPLNWASWRRDIALLSLGWHCLVGGGQTPVLAAGFNDVAKTFDVSIPDVALTTGLYMMGMGLGALVASPTAIIIGKRPVYLLGVLIFLISAVWCAVSPSYGSLIAGRILMGIGVSPCEALPSATIAEIFFLHERAYRIGIYTLLLLGGKNLVPLVSAVIIQAKGWRWVFWVVAIVVGFNLGLLFFFVPETFWDRTPRPTKTPSFLRRASSSIFSHSGSSKKKANLKSRRASLDTTAAPLSEGICPVHGRAAGHNVMLEGESAQHPDIKHAHFVDPEKPKDEDVIGTQLPPAGELYALTDEKTSRASLDNYVRHAAAESAQVEPAFSPELDYPTSPKTFGQSLKIYSGVLRHESWWKAAVRPVILFTYPAVLWSTVVYSLSVGWLIVLSETVAHIYQEQPYEFTRLQTGLVYLSPFIGGIIGTAVAGKASDIIVRAMCRRNGGVYEPEFRLVMGIPVAIATAIGLMGFGWSAQERDNWIVPTFFFGLISFGCSLGSTTAITFCVDSYRQYASEALVTLNFSKNIFHGLVFSLFFNRWLQADGSKTVFIALGGIHLACLLFTIPLYIYGKRLRMWTTRAKLMDKWT</sequence>
<feature type="transmembrane region" description="Helical" evidence="5">
    <location>
        <begin position="510"/>
        <end position="531"/>
    </location>
</feature>
<dbReference type="InterPro" id="IPR020846">
    <property type="entry name" value="MFS_dom"/>
</dbReference>
<protein>
    <recommendedName>
        <fullName evidence="6">Major facilitator superfamily (MFS) profile domain-containing protein</fullName>
    </recommendedName>
</protein>
<feature type="domain" description="Major facilitator superfamily (MFS) profile" evidence="6">
    <location>
        <begin position="73"/>
        <end position="628"/>
    </location>
</feature>
<dbReference type="Gene3D" id="1.20.1720.10">
    <property type="entry name" value="Multidrug resistance protein D"/>
    <property type="match status" value="1"/>
</dbReference>
<feature type="transmembrane region" description="Helical" evidence="5">
    <location>
        <begin position="227"/>
        <end position="247"/>
    </location>
</feature>
<feature type="transmembrane region" description="Helical" evidence="5">
    <location>
        <begin position="605"/>
        <end position="626"/>
    </location>
</feature>
<evidence type="ECO:0000256" key="1">
    <source>
        <dbReference type="ARBA" id="ARBA00004141"/>
    </source>
</evidence>
<feature type="transmembrane region" description="Helical" evidence="5">
    <location>
        <begin position="115"/>
        <end position="134"/>
    </location>
</feature>
<evidence type="ECO:0000256" key="2">
    <source>
        <dbReference type="ARBA" id="ARBA00022692"/>
    </source>
</evidence>
<proteinExistence type="predicted"/>
<dbReference type="PROSITE" id="PS50850">
    <property type="entry name" value="MFS"/>
    <property type="match status" value="1"/>
</dbReference>
<keyword evidence="8" id="KW-1185">Reference proteome</keyword>
<evidence type="ECO:0000313" key="7">
    <source>
        <dbReference type="EMBL" id="KAL0640430.1"/>
    </source>
</evidence>
<accession>A0ABR3GWU0</accession>
<feature type="transmembrane region" description="Helical" evidence="5">
    <location>
        <begin position="198"/>
        <end position="221"/>
    </location>
</feature>
<dbReference type="InterPro" id="IPR011701">
    <property type="entry name" value="MFS"/>
</dbReference>
<dbReference type="Pfam" id="PF07690">
    <property type="entry name" value="MFS_1"/>
    <property type="match status" value="1"/>
</dbReference>
<name>A0ABR3GWU0_9PEZI</name>
<evidence type="ECO:0000256" key="4">
    <source>
        <dbReference type="ARBA" id="ARBA00023136"/>
    </source>
</evidence>
<comment type="subcellular location">
    <subcellularLocation>
        <location evidence="1">Membrane</location>
        <topology evidence="1">Multi-pass membrane protein</topology>
    </subcellularLocation>
</comment>
<feature type="transmembrane region" description="Helical" evidence="5">
    <location>
        <begin position="537"/>
        <end position="561"/>
    </location>
</feature>
<feature type="transmembrane region" description="Helical" evidence="5">
    <location>
        <begin position="468"/>
        <end position="489"/>
    </location>
</feature>
<reference evidence="7 8" key="1">
    <citation type="submission" date="2024-02" db="EMBL/GenBank/DDBJ databases">
        <title>Discinaceae phylogenomics.</title>
        <authorList>
            <person name="Dirks A.C."/>
            <person name="James T.Y."/>
        </authorList>
    </citation>
    <scope>NUCLEOTIDE SEQUENCE [LARGE SCALE GENOMIC DNA]</scope>
    <source>
        <strain evidence="7 8">ACD0624</strain>
    </source>
</reference>